<organism evidence="1 2">
    <name type="scientific">Serendipita vermifera MAFF 305830</name>
    <dbReference type="NCBI Taxonomy" id="933852"/>
    <lineage>
        <taxon>Eukaryota</taxon>
        <taxon>Fungi</taxon>
        <taxon>Dikarya</taxon>
        <taxon>Basidiomycota</taxon>
        <taxon>Agaricomycotina</taxon>
        <taxon>Agaricomycetes</taxon>
        <taxon>Sebacinales</taxon>
        <taxon>Serendipitaceae</taxon>
        <taxon>Serendipita</taxon>
    </lineage>
</organism>
<reference evidence="2" key="2">
    <citation type="submission" date="2015-01" db="EMBL/GenBank/DDBJ databases">
        <title>Evolutionary Origins and Diversification of the Mycorrhizal Mutualists.</title>
        <authorList>
            <consortium name="DOE Joint Genome Institute"/>
            <consortium name="Mycorrhizal Genomics Consortium"/>
            <person name="Kohler A."/>
            <person name="Kuo A."/>
            <person name="Nagy L.G."/>
            <person name="Floudas D."/>
            <person name="Copeland A."/>
            <person name="Barry K.W."/>
            <person name="Cichocki N."/>
            <person name="Veneault-Fourrey C."/>
            <person name="LaButti K."/>
            <person name="Lindquist E.A."/>
            <person name="Lipzen A."/>
            <person name="Lundell T."/>
            <person name="Morin E."/>
            <person name="Murat C."/>
            <person name="Riley R."/>
            <person name="Ohm R."/>
            <person name="Sun H."/>
            <person name="Tunlid A."/>
            <person name="Henrissat B."/>
            <person name="Grigoriev I.V."/>
            <person name="Hibbett D.S."/>
            <person name="Martin F."/>
        </authorList>
    </citation>
    <scope>NUCLEOTIDE SEQUENCE [LARGE SCALE GENOMIC DNA]</scope>
    <source>
        <strain evidence="2">MAFF 305830</strain>
    </source>
</reference>
<keyword evidence="2" id="KW-1185">Reference proteome</keyword>
<evidence type="ECO:0000313" key="1">
    <source>
        <dbReference type="EMBL" id="KIM22491.1"/>
    </source>
</evidence>
<evidence type="ECO:0000313" key="2">
    <source>
        <dbReference type="Proteomes" id="UP000054097"/>
    </source>
</evidence>
<dbReference type="EMBL" id="KN824355">
    <property type="protein sequence ID" value="KIM22491.1"/>
    <property type="molecule type" value="Genomic_DNA"/>
</dbReference>
<dbReference type="Proteomes" id="UP000054097">
    <property type="component" value="Unassembled WGS sequence"/>
</dbReference>
<dbReference type="HOGENOM" id="CLU_2514054_0_0_1"/>
<protein>
    <submittedName>
        <fullName evidence="1">Uncharacterized protein</fullName>
    </submittedName>
</protein>
<dbReference type="AlphaFoldDB" id="A0A0C3AT74"/>
<reference evidence="1 2" key="1">
    <citation type="submission" date="2014-04" db="EMBL/GenBank/DDBJ databases">
        <authorList>
            <consortium name="DOE Joint Genome Institute"/>
            <person name="Kuo A."/>
            <person name="Zuccaro A."/>
            <person name="Kohler A."/>
            <person name="Nagy L.G."/>
            <person name="Floudas D."/>
            <person name="Copeland A."/>
            <person name="Barry K.W."/>
            <person name="Cichocki N."/>
            <person name="Veneault-Fourrey C."/>
            <person name="LaButti K."/>
            <person name="Lindquist E.A."/>
            <person name="Lipzen A."/>
            <person name="Lundell T."/>
            <person name="Morin E."/>
            <person name="Murat C."/>
            <person name="Sun H."/>
            <person name="Tunlid A."/>
            <person name="Henrissat B."/>
            <person name="Grigoriev I.V."/>
            <person name="Hibbett D.S."/>
            <person name="Martin F."/>
            <person name="Nordberg H.P."/>
            <person name="Cantor M.N."/>
            <person name="Hua S.X."/>
        </authorList>
    </citation>
    <scope>NUCLEOTIDE SEQUENCE [LARGE SCALE GENOMIC DNA]</scope>
    <source>
        <strain evidence="1 2">MAFF 305830</strain>
    </source>
</reference>
<proteinExistence type="predicted"/>
<accession>A0A0C3AT74</accession>
<gene>
    <name evidence="1" type="ORF">M408DRAFT_332918</name>
</gene>
<sequence length="85" mass="9315">MSGYGFQPLDFTKSLKDIAIAPSRMRAAQRLALQTSSNPTLAVPVGSPLLPTKRVTSASFAPDLRRSMLLCYCLTSPVNSQETWR</sequence>
<name>A0A0C3AT74_SERVB</name>